<dbReference type="PANTHER" id="PTHR43788">
    <property type="entry name" value="DNA2/NAM7 HELICASE FAMILY MEMBER"/>
    <property type="match status" value="1"/>
</dbReference>
<dbReference type="GO" id="GO:0005524">
    <property type="term" value="F:ATP binding"/>
    <property type="evidence" value="ECO:0007669"/>
    <property type="project" value="UniProtKB-KW"/>
</dbReference>
<evidence type="ECO:0000313" key="8">
    <source>
        <dbReference type="EMBL" id="KAB7726426.1"/>
    </source>
</evidence>
<dbReference type="InterPro" id="IPR041677">
    <property type="entry name" value="DNA2/NAM7_AAA_11"/>
</dbReference>
<organism evidence="8 9">
    <name type="scientific">Rudanella paleaurantiibacter</name>
    <dbReference type="NCBI Taxonomy" id="2614655"/>
    <lineage>
        <taxon>Bacteria</taxon>
        <taxon>Pseudomonadati</taxon>
        <taxon>Bacteroidota</taxon>
        <taxon>Cytophagia</taxon>
        <taxon>Cytophagales</taxon>
        <taxon>Cytophagaceae</taxon>
        <taxon>Rudanella</taxon>
    </lineage>
</organism>
<protein>
    <submittedName>
        <fullName evidence="8">AAA family ATPase</fullName>
    </submittedName>
</protein>
<keyword evidence="3" id="KW-0378">Hydrolase</keyword>
<dbReference type="InterPro" id="IPR050534">
    <property type="entry name" value="Coronavir_polyprotein_1ab"/>
</dbReference>
<gene>
    <name evidence="8" type="ORF">F5984_24200</name>
</gene>
<comment type="caution">
    <text evidence="8">The sequence shown here is derived from an EMBL/GenBank/DDBJ whole genome shotgun (WGS) entry which is preliminary data.</text>
</comment>
<evidence type="ECO:0000259" key="7">
    <source>
        <dbReference type="Pfam" id="PF13087"/>
    </source>
</evidence>
<dbReference type="SUPFAM" id="SSF52540">
    <property type="entry name" value="P-loop containing nucleoside triphosphate hydrolases"/>
    <property type="match status" value="1"/>
</dbReference>
<dbReference type="CDD" id="cd18808">
    <property type="entry name" value="SF1_C_Upf1"/>
    <property type="match status" value="1"/>
</dbReference>
<keyword evidence="2" id="KW-0547">Nucleotide-binding</keyword>
<dbReference type="InterPro" id="IPR027417">
    <property type="entry name" value="P-loop_NTPase"/>
</dbReference>
<evidence type="ECO:0000256" key="2">
    <source>
        <dbReference type="ARBA" id="ARBA00022741"/>
    </source>
</evidence>
<comment type="similarity">
    <text evidence="1">Belongs to the DNA2/NAM7 helicase family.</text>
</comment>
<keyword evidence="5" id="KW-0067">ATP-binding</keyword>
<dbReference type="Gene3D" id="3.40.50.300">
    <property type="entry name" value="P-loop containing nucleotide triphosphate hydrolases"/>
    <property type="match status" value="2"/>
</dbReference>
<sequence>MPVFQKKVLSAFIRNGCKRRLRLSMYPTDDARKENGMPETQKARAGVGIAGQLGYNWQEEKVDELVDVFGADSVIQVKGGPKNRAQPQDLRPIIDAGLRPHQFIVEAKYTADTVAFRQGMGVVALVDERGNPLDFSFNHADLIQVLPPRSEADLDEKAVYGWALAPDGSLTQLADTDNRLRLRVIDIKLASEPGAHYFAEVVYYALTLAGWLQEQNLTDRLVVVAASAVWPGSYDASAVMQARYKLTQQGIPVSLANLAKAVEDDIELAPFDTFVARLRRFFTDVLPEVLATPWQQLPWHVDYGCSGCEFMGYPWPLEDGSISYNYLWCWPEARRTGHTSQVINLTQGNRKQLGTPTVVELAQFQPDHEFFRRTPSLRAQRERFPGRAAALLHDTVSVLPNSGSDALMPRWPDLHVYVFLDYDLASAITVTFGLRAFWLEPYSVLNADDRHKIRWNEREKDGYTEVFVVDTRDLNRERTEFLNFLRALRGILEEVRRSDTDDIAAGRRNDPTDPDRIPKRSTYQIFLWDDAQRRQLQRVAGRHLAAILADQTIRELAWLFPPPELLVNHDEASVRSPFTLVGQVVHNTIAVNLPHHYTLAGVAQQYHTPEFTPPEIFTLYQDPLSDLIPAERIHELWTRRGQWKRVMANIEQATKNKLLALGVVVTRLERDLRDDLLPARLAAPELTNRAPRGLTNLPPFSTLLYEFTRLNAALQDLESYAIRAMPAHEREAKFKSAYLPVRLEGKERTDALSQLSETAGKNLQTSTGLWVYRLGDDSRDINVRPGDIGFALSPRSRPDFLVQFPKRLCEPDYKVEGTGELNTIADAGLTSVTVEAIDRQHKLIALRLDGHAYLTRVDDPARGNQRVRYTIEEAGLIDLSSDVMLDPVEKDHLTKKVKFTLTGIGYPKLAEAQDNATIRVALGLPPVAPKATNDYDPLTPAARFLWDGSSLASTAIVRDVAAVRPAVERVLETKGRNLNDWQWTAWRTSLTTQLSLIWGPPGTGKSQTLRAIIVAALLDAHSRNIPLRILISANGYSAIDNVLLDLPDLLNAVLPNVPVHMVRLQGGTKETPANLPAEIQPLVPLQLQAPPEVQQLQDELTTPTGLTVVAGIPHQIHNLGVSTKYKSAPTRNKQDARPMMTQRQWFDLVIIDEASQMDVASATLVLSKATDEGAYILAGDDLQLPPIHQAEAPTHLERYVGSIFEYTRHVQGVEPLPLNWNYRSNATLVEFIRTAGYDSRLRAFSPDLRLNLPALPDIQPVNWPGELVWTSGWGQLLDPAYPTTAFVYDDDASGQVNDFEADTIAAMVFLLRGRLRSQLLHELLPDNSEKPVTDEVYESGTEFWDKAIGIVTPHRAQMSRIVTRLQELFPNDKPEKIRGAVDTVERFQGQQRDVIFASFGIGDPDLIRSEDEFLYNLRRFNVLASRARAKLILLATQPLIDHLSDDAKVLEESRLLKRFVESFCAPFGQFELPYGIQNTDERKTGYLYRR</sequence>
<dbReference type="Pfam" id="PF13087">
    <property type="entry name" value="AAA_12"/>
    <property type="match status" value="1"/>
</dbReference>
<feature type="domain" description="DNA2/NAM7 helicase helicase" evidence="6">
    <location>
        <begin position="977"/>
        <end position="1095"/>
    </location>
</feature>
<proteinExistence type="inferred from homology"/>
<feature type="domain" description="DNA2/NAM7 helicase-like C-terminal" evidence="7">
    <location>
        <begin position="1202"/>
        <end position="1435"/>
    </location>
</feature>
<dbReference type="EMBL" id="WELI01000015">
    <property type="protein sequence ID" value="KAB7726426.1"/>
    <property type="molecule type" value="Genomic_DNA"/>
</dbReference>
<dbReference type="GO" id="GO:0016787">
    <property type="term" value="F:hydrolase activity"/>
    <property type="evidence" value="ECO:0007669"/>
    <property type="project" value="UniProtKB-KW"/>
</dbReference>
<name>A0A7J5TSN4_9BACT</name>
<dbReference type="PANTHER" id="PTHR43788:SF8">
    <property type="entry name" value="DNA-BINDING PROTEIN SMUBP-2"/>
    <property type="match status" value="1"/>
</dbReference>
<accession>A0A7J5TSN4</accession>
<dbReference type="InterPro" id="IPR047187">
    <property type="entry name" value="SF1_C_Upf1"/>
</dbReference>
<dbReference type="RefSeq" id="WP_083940633.1">
    <property type="nucleotide sequence ID" value="NZ_WELI01000015.1"/>
</dbReference>
<evidence type="ECO:0000256" key="3">
    <source>
        <dbReference type="ARBA" id="ARBA00022801"/>
    </source>
</evidence>
<evidence type="ECO:0000256" key="5">
    <source>
        <dbReference type="ARBA" id="ARBA00022840"/>
    </source>
</evidence>
<dbReference type="GO" id="GO:0043139">
    <property type="term" value="F:5'-3' DNA helicase activity"/>
    <property type="evidence" value="ECO:0007669"/>
    <property type="project" value="TreeGrafter"/>
</dbReference>
<keyword evidence="9" id="KW-1185">Reference proteome</keyword>
<dbReference type="Pfam" id="PF13086">
    <property type="entry name" value="AAA_11"/>
    <property type="match status" value="1"/>
</dbReference>
<evidence type="ECO:0000256" key="4">
    <source>
        <dbReference type="ARBA" id="ARBA00022806"/>
    </source>
</evidence>
<dbReference type="InterPro" id="IPR041679">
    <property type="entry name" value="DNA2/NAM7-like_C"/>
</dbReference>
<evidence type="ECO:0000259" key="6">
    <source>
        <dbReference type="Pfam" id="PF13086"/>
    </source>
</evidence>
<evidence type="ECO:0000256" key="1">
    <source>
        <dbReference type="ARBA" id="ARBA00007913"/>
    </source>
</evidence>
<keyword evidence="4" id="KW-0347">Helicase</keyword>
<reference evidence="8 9" key="1">
    <citation type="submission" date="2019-10" db="EMBL/GenBank/DDBJ databases">
        <title>Rudanella paleaurantiibacter sp. nov., isolated from sludge.</title>
        <authorList>
            <person name="Xu S.Q."/>
        </authorList>
    </citation>
    <scope>NUCLEOTIDE SEQUENCE [LARGE SCALE GENOMIC DNA]</scope>
    <source>
        <strain evidence="8 9">HX-22-17</strain>
    </source>
</reference>
<evidence type="ECO:0000313" key="9">
    <source>
        <dbReference type="Proteomes" id="UP000488299"/>
    </source>
</evidence>
<dbReference type="Proteomes" id="UP000488299">
    <property type="component" value="Unassembled WGS sequence"/>
</dbReference>